<organism evidence="6 7">
    <name type="scientific">Luteimicrobium subarcticum</name>
    <dbReference type="NCBI Taxonomy" id="620910"/>
    <lineage>
        <taxon>Bacteria</taxon>
        <taxon>Bacillati</taxon>
        <taxon>Actinomycetota</taxon>
        <taxon>Actinomycetes</taxon>
        <taxon>Micrococcales</taxon>
        <taxon>Luteimicrobium</taxon>
    </lineage>
</organism>
<sequence>MRYNSTCGLGPGEVAELTARIFQVLTGRGPLPRWKVPLGRQVEIVLVMLRQNLPQQLVADLCGVSQPTVSRIFRRIVPLLEQVTCLHGADLASQTAGRVIPVDGTYVPTGNRAATGRDNYSGKHHVQCLNIQVAATLDGHLLAVSDPVPGARHDAGALHATGWNLVLDDVQWIGDSAPTTTNSGTAPSRPCAHPSSASSASSNAGRSSPRAGADPSENYPASSA</sequence>
<dbReference type="InterPro" id="IPR027806">
    <property type="entry name" value="HARBI1_dom"/>
</dbReference>
<evidence type="ECO:0000256" key="3">
    <source>
        <dbReference type="SAM" id="MobiDB-lite"/>
    </source>
</evidence>
<feature type="region of interest" description="Disordered" evidence="3">
    <location>
        <begin position="177"/>
        <end position="224"/>
    </location>
</feature>
<dbReference type="GO" id="GO:0046872">
    <property type="term" value="F:metal ion binding"/>
    <property type="evidence" value="ECO:0007669"/>
    <property type="project" value="UniProtKB-KW"/>
</dbReference>
<gene>
    <name evidence="6" type="ORF">CLV34_0066</name>
</gene>
<evidence type="ECO:0000313" key="7">
    <source>
        <dbReference type="Proteomes" id="UP000231586"/>
    </source>
</evidence>
<comment type="cofactor">
    <cofactor evidence="1">
        <name>a divalent metal cation</name>
        <dbReference type="ChEBI" id="CHEBI:60240"/>
    </cofactor>
</comment>
<feature type="domain" description="Transposase Helix-turn-helix" evidence="5">
    <location>
        <begin position="34"/>
        <end position="83"/>
    </location>
</feature>
<evidence type="ECO:0000256" key="1">
    <source>
        <dbReference type="ARBA" id="ARBA00001968"/>
    </source>
</evidence>
<protein>
    <submittedName>
        <fullName evidence="6">DDE superfamily endonuclease</fullName>
    </submittedName>
</protein>
<dbReference type="EMBL" id="PGTZ01000002">
    <property type="protein sequence ID" value="PJI95193.1"/>
    <property type="molecule type" value="Genomic_DNA"/>
</dbReference>
<keyword evidence="2" id="KW-0479">Metal-binding</keyword>
<name>A0A2M8WWA4_9MICO</name>
<accession>A0A2M8WWA4</accession>
<keyword evidence="6" id="KW-0540">Nuclease</keyword>
<comment type="caution">
    <text evidence="6">The sequence shown here is derived from an EMBL/GenBank/DDBJ whole genome shotgun (WGS) entry which is preliminary data.</text>
</comment>
<dbReference type="GO" id="GO:0004519">
    <property type="term" value="F:endonuclease activity"/>
    <property type="evidence" value="ECO:0007669"/>
    <property type="project" value="UniProtKB-KW"/>
</dbReference>
<feature type="domain" description="DDE Tnp4" evidence="4">
    <location>
        <begin position="102"/>
        <end position="166"/>
    </location>
</feature>
<dbReference type="Pfam" id="PF13359">
    <property type="entry name" value="DDE_Tnp_4"/>
    <property type="match status" value="1"/>
</dbReference>
<evidence type="ECO:0000259" key="4">
    <source>
        <dbReference type="Pfam" id="PF13359"/>
    </source>
</evidence>
<evidence type="ECO:0000313" key="6">
    <source>
        <dbReference type="EMBL" id="PJI95193.1"/>
    </source>
</evidence>
<dbReference type="InterPro" id="IPR027805">
    <property type="entry name" value="Transposase_HTH_dom"/>
</dbReference>
<reference evidence="6 7" key="1">
    <citation type="submission" date="2017-11" db="EMBL/GenBank/DDBJ databases">
        <title>Genomic Encyclopedia of Archaeal and Bacterial Type Strains, Phase II (KMG-II): From Individual Species to Whole Genera.</title>
        <authorList>
            <person name="Goeker M."/>
        </authorList>
    </citation>
    <scope>NUCLEOTIDE SEQUENCE [LARGE SCALE GENOMIC DNA]</scope>
    <source>
        <strain evidence="6 7">DSM 22413</strain>
    </source>
</reference>
<keyword evidence="6" id="KW-0255">Endonuclease</keyword>
<evidence type="ECO:0000256" key="2">
    <source>
        <dbReference type="ARBA" id="ARBA00022723"/>
    </source>
</evidence>
<proteinExistence type="predicted"/>
<keyword evidence="7" id="KW-1185">Reference proteome</keyword>
<keyword evidence="6" id="KW-0378">Hydrolase</keyword>
<evidence type="ECO:0000259" key="5">
    <source>
        <dbReference type="Pfam" id="PF13613"/>
    </source>
</evidence>
<dbReference type="Pfam" id="PF13613">
    <property type="entry name" value="HTH_Tnp_4"/>
    <property type="match status" value="1"/>
</dbReference>
<feature type="compositionally biased region" description="Low complexity" evidence="3">
    <location>
        <begin position="186"/>
        <end position="213"/>
    </location>
</feature>
<dbReference type="AlphaFoldDB" id="A0A2M8WWA4"/>
<dbReference type="Proteomes" id="UP000231586">
    <property type="component" value="Unassembled WGS sequence"/>
</dbReference>